<evidence type="ECO:0000313" key="13">
    <source>
        <dbReference type="EMBL" id="KPJ19582.1"/>
    </source>
</evidence>
<gene>
    <name evidence="13" type="ORF">RR48_05968</name>
</gene>
<dbReference type="InterPro" id="IPR047412">
    <property type="entry name" value="FH_FOXP1_P2"/>
</dbReference>
<evidence type="ECO:0000256" key="5">
    <source>
        <dbReference type="ARBA" id="ARBA00022833"/>
    </source>
</evidence>
<dbReference type="InterPro" id="IPR032354">
    <property type="entry name" value="FOXP-CC"/>
</dbReference>
<dbReference type="PROSITE" id="PS50039">
    <property type="entry name" value="FORK_HEAD_3"/>
    <property type="match status" value="2"/>
</dbReference>
<dbReference type="InParanoid" id="A0A0N1IGT6"/>
<dbReference type="Proteomes" id="UP000053240">
    <property type="component" value="Unassembled WGS sequence"/>
</dbReference>
<keyword evidence="9 10" id="KW-0539">Nucleus</keyword>
<dbReference type="GO" id="GO:0005634">
    <property type="term" value="C:nucleus"/>
    <property type="evidence" value="ECO:0007669"/>
    <property type="project" value="UniProtKB-SubCell"/>
</dbReference>
<feature type="domain" description="Fork-head" evidence="12">
    <location>
        <begin position="530"/>
        <end position="594"/>
    </location>
</feature>
<dbReference type="PRINTS" id="PR00053">
    <property type="entry name" value="FORKHEAD"/>
</dbReference>
<evidence type="ECO:0000313" key="14">
    <source>
        <dbReference type="Proteomes" id="UP000053240"/>
    </source>
</evidence>
<dbReference type="EMBL" id="KQ459890">
    <property type="protein sequence ID" value="KPJ19582.1"/>
    <property type="molecule type" value="Genomic_DNA"/>
</dbReference>
<feature type="region of interest" description="Disordered" evidence="11">
    <location>
        <begin position="179"/>
        <end position="198"/>
    </location>
</feature>
<evidence type="ECO:0000256" key="3">
    <source>
        <dbReference type="ARBA" id="ARBA00022723"/>
    </source>
</evidence>
<evidence type="ECO:0000256" key="9">
    <source>
        <dbReference type="ARBA" id="ARBA00023242"/>
    </source>
</evidence>
<evidence type="ECO:0000256" key="1">
    <source>
        <dbReference type="ARBA" id="ARBA00004123"/>
    </source>
</evidence>
<dbReference type="SUPFAM" id="SSF46785">
    <property type="entry name" value="Winged helix' DNA-binding domain"/>
    <property type="match status" value="2"/>
</dbReference>
<keyword evidence="6" id="KW-0805">Transcription regulation</keyword>
<dbReference type="Pfam" id="PF00250">
    <property type="entry name" value="Forkhead"/>
    <property type="match status" value="1"/>
</dbReference>
<reference evidence="13 14" key="1">
    <citation type="journal article" date="2015" name="Nat. Commun.">
        <title>Outbred genome sequencing and CRISPR/Cas9 gene editing in butterflies.</title>
        <authorList>
            <person name="Li X."/>
            <person name="Fan D."/>
            <person name="Zhang W."/>
            <person name="Liu G."/>
            <person name="Zhang L."/>
            <person name="Zhao L."/>
            <person name="Fang X."/>
            <person name="Chen L."/>
            <person name="Dong Y."/>
            <person name="Chen Y."/>
            <person name="Ding Y."/>
            <person name="Zhao R."/>
            <person name="Feng M."/>
            <person name="Zhu Y."/>
            <person name="Feng Y."/>
            <person name="Jiang X."/>
            <person name="Zhu D."/>
            <person name="Xiang H."/>
            <person name="Feng X."/>
            <person name="Li S."/>
            <person name="Wang J."/>
            <person name="Zhang G."/>
            <person name="Kronforst M.R."/>
            <person name="Wang W."/>
        </authorList>
    </citation>
    <scope>NUCLEOTIDE SEQUENCE [LARGE SCALE GENOMIC DNA]</scope>
    <source>
        <strain evidence="13">Ya'a_city_454_Pm</strain>
        <tissue evidence="13">Whole body</tissue>
    </source>
</reference>
<keyword evidence="14" id="KW-1185">Reference proteome</keyword>
<evidence type="ECO:0000256" key="6">
    <source>
        <dbReference type="ARBA" id="ARBA00023015"/>
    </source>
</evidence>
<dbReference type="InterPro" id="IPR001766">
    <property type="entry name" value="Fork_head_dom"/>
</dbReference>
<accession>A0A0N1IGT6</accession>
<feature type="region of interest" description="Disordered" evidence="11">
    <location>
        <begin position="646"/>
        <end position="757"/>
    </location>
</feature>
<evidence type="ECO:0000256" key="8">
    <source>
        <dbReference type="ARBA" id="ARBA00023163"/>
    </source>
</evidence>
<proteinExistence type="predicted"/>
<dbReference type="GO" id="GO:0000981">
    <property type="term" value="F:DNA-binding transcription factor activity, RNA polymerase II-specific"/>
    <property type="evidence" value="ECO:0007669"/>
    <property type="project" value="TreeGrafter"/>
</dbReference>
<dbReference type="STRING" id="76193.A0A0N1IGT6"/>
<dbReference type="InterPro" id="IPR030456">
    <property type="entry name" value="TF_fork_head_CS_2"/>
</dbReference>
<feature type="compositionally biased region" description="Low complexity" evidence="11">
    <location>
        <begin position="127"/>
        <end position="148"/>
    </location>
</feature>
<keyword evidence="8" id="KW-0804">Transcription</keyword>
<keyword evidence="5" id="KW-0862">Zinc</keyword>
<feature type="DNA-binding region" description="Fork-head" evidence="10">
    <location>
        <begin position="410"/>
        <end position="483"/>
    </location>
</feature>
<keyword evidence="3" id="KW-0479">Metal-binding</keyword>
<keyword evidence="4" id="KW-0863">Zinc-finger</keyword>
<dbReference type="InterPro" id="IPR050998">
    <property type="entry name" value="FOXP"/>
</dbReference>
<name>A0A0N1IGT6_PAPMA</name>
<evidence type="ECO:0000259" key="12">
    <source>
        <dbReference type="PROSITE" id="PS50039"/>
    </source>
</evidence>
<evidence type="ECO:0000256" key="2">
    <source>
        <dbReference type="ARBA" id="ARBA00022491"/>
    </source>
</evidence>
<dbReference type="Gene3D" id="1.10.10.10">
    <property type="entry name" value="Winged helix-like DNA-binding domain superfamily/Winged helix DNA-binding domain"/>
    <property type="match status" value="2"/>
</dbReference>
<evidence type="ECO:0000256" key="4">
    <source>
        <dbReference type="ARBA" id="ARBA00022771"/>
    </source>
</evidence>
<comment type="subcellular location">
    <subcellularLocation>
        <location evidence="1 10">Nucleus</location>
    </subcellularLocation>
</comment>
<dbReference type="GO" id="GO:0008270">
    <property type="term" value="F:zinc ion binding"/>
    <property type="evidence" value="ECO:0007669"/>
    <property type="project" value="UniProtKB-KW"/>
</dbReference>
<dbReference type="Gene3D" id="1.20.5.340">
    <property type="match status" value="1"/>
</dbReference>
<dbReference type="FunFam" id="1.10.10.10:FF:000010">
    <property type="entry name" value="Forkhead box P2 isoform B"/>
    <property type="match status" value="1"/>
</dbReference>
<keyword evidence="2" id="KW-0678">Repressor</keyword>
<feature type="domain" description="Fork-head" evidence="12">
    <location>
        <begin position="410"/>
        <end position="483"/>
    </location>
</feature>
<dbReference type="PANTHER" id="PTHR45796">
    <property type="entry name" value="FORKHEAD BOX P, ISOFORM C"/>
    <property type="match status" value="1"/>
</dbReference>
<keyword evidence="7 10" id="KW-0238">DNA-binding</keyword>
<dbReference type="PROSITE" id="PS00658">
    <property type="entry name" value="FORK_HEAD_2"/>
    <property type="match status" value="1"/>
</dbReference>
<feature type="compositionally biased region" description="Basic and acidic residues" evidence="11">
    <location>
        <begin position="704"/>
        <end position="715"/>
    </location>
</feature>
<sequence length="757" mass="85791">MPQSTNGPLDWYNTTTTQKIDVKWNFEECVCRRHILPLYPLPIFLMRRGCEKNGPEPALNTSPGGAAKPPLLNSFELDRCLDREESGRWGDPARRRRRSSPPRRASPPRDHEPLSLARASAPTSPTGGSAHSSPAPVSPSSGAGARSPMPLVAPDLLAMQLLDQHSQLQALMKQRLFHQHHMQKQHMTSEAAKRQLEQSRLQDQINLNLLSQSHMQPPDSSPGSLQQQLGAQQQQLVQQLQAVQRQYLMHGPLSVPPNAPPGLMLWGSEMEEHPLFGRGVCKWPGCDALADDYQAFLKHLEAAHTLDDRSAAQARVQMQVVAQLELQLRRERDRLAAMMRHLHAARDTHHKMPHGSASEGASPGPVRRRVSDKSGVAIAGGLPYMLERAGLDVQQEIQRNREFYKTADVRPPFTYASLIRQAIIESPDKQLTLNEIYNWFQSTFCYFRRNAATWKNAVRHNLSLHKCFMRVENVKGAVWTVDEVEFYKRRPQRAAHAPALHAGSRLLCVFVDFSATVNNVFSRLPINLAPIFRFHWGYLFLGDPCMMNAIRTNLSLHKCFVRYEDDFGSFWMVDDAEFVKRRHLSRGRPRKYEPAQGPNATQQFMGAQSPPIMTSPHGYSEALKRNLQGMMEDCNLSYISGEDHMMQPEEYPSSHDDYSRPPMMNGYGGGSSHDKAEDLSGGDVQDVKPNIYALKNEMQASDYSNKDYTNHKESSSNRNEPSPYEDYTRSDDRYRPSMSHVKDEAENLSLNEQRSDK</sequence>
<evidence type="ECO:0000256" key="10">
    <source>
        <dbReference type="PROSITE-ProRule" id="PRU00089"/>
    </source>
</evidence>
<dbReference type="InterPro" id="IPR036388">
    <property type="entry name" value="WH-like_DNA-bd_sf"/>
</dbReference>
<feature type="region of interest" description="Disordered" evidence="11">
    <location>
        <begin position="347"/>
        <end position="370"/>
    </location>
</feature>
<dbReference type="SMART" id="SM00339">
    <property type="entry name" value="FH"/>
    <property type="match status" value="1"/>
</dbReference>
<feature type="compositionally biased region" description="Polar residues" evidence="11">
    <location>
        <begin position="748"/>
        <end position="757"/>
    </location>
</feature>
<dbReference type="PANTHER" id="PTHR45796:SF4">
    <property type="entry name" value="FORKHEAD BOX P, ISOFORM C"/>
    <property type="match status" value="1"/>
</dbReference>
<feature type="compositionally biased region" description="Basic and acidic residues" evidence="11">
    <location>
        <begin position="646"/>
        <end position="659"/>
    </location>
</feature>
<dbReference type="InterPro" id="IPR036390">
    <property type="entry name" value="WH_DNA-bd_sf"/>
</dbReference>
<evidence type="ECO:0000256" key="7">
    <source>
        <dbReference type="ARBA" id="ARBA00023125"/>
    </source>
</evidence>
<feature type="compositionally biased region" description="Basic and acidic residues" evidence="11">
    <location>
        <begin position="726"/>
        <end position="745"/>
    </location>
</feature>
<evidence type="ECO:0000256" key="11">
    <source>
        <dbReference type="SAM" id="MobiDB-lite"/>
    </source>
</evidence>
<feature type="region of interest" description="Disordered" evidence="11">
    <location>
        <begin position="212"/>
        <end position="231"/>
    </location>
</feature>
<organism evidence="13 14">
    <name type="scientific">Papilio machaon</name>
    <name type="common">Old World swallowtail butterfly</name>
    <dbReference type="NCBI Taxonomy" id="76193"/>
    <lineage>
        <taxon>Eukaryota</taxon>
        <taxon>Metazoa</taxon>
        <taxon>Ecdysozoa</taxon>
        <taxon>Arthropoda</taxon>
        <taxon>Hexapoda</taxon>
        <taxon>Insecta</taxon>
        <taxon>Pterygota</taxon>
        <taxon>Neoptera</taxon>
        <taxon>Endopterygota</taxon>
        <taxon>Lepidoptera</taxon>
        <taxon>Glossata</taxon>
        <taxon>Ditrysia</taxon>
        <taxon>Papilionoidea</taxon>
        <taxon>Papilionidae</taxon>
        <taxon>Papilioninae</taxon>
        <taxon>Papilio</taxon>
    </lineage>
</organism>
<feature type="region of interest" description="Disordered" evidence="11">
    <location>
        <begin position="85"/>
        <end position="149"/>
    </location>
</feature>
<protein>
    <submittedName>
        <fullName evidence="13">Forkhead box protein P1</fullName>
    </submittedName>
</protein>
<dbReference type="Pfam" id="PF16159">
    <property type="entry name" value="FOXP-CC"/>
    <property type="match status" value="1"/>
</dbReference>
<dbReference type="CDD" id="cd20065">
    <property type="entry name" value="FH_FOXP2"/>
    <property type="match status" value="1"/>
</dbReference>
<dbReference type="GO" id="GO:0000978">
    <property type="term" value="F:RNA polymerase II cis-regulatory region sequence-specific DNA binding"/>
    <property type="evidence" value="ECO:0007669"/>
    <property type="project" value="TreeGrafter"/>
</dbReference>
<dbReference type="AlphaFoldDB" id="A0A0N1IGT6"/>
<feature type="DNA-binding region" description="Fork-head" evidence="10">
    <location>
        <begin position="530"/>
        <end position="594"/>
    </location>
</feature>